<dbReference type="InterPro" id="IPR044296">
    <property type="entry name" value="HIPP46"/>
</dbReference>
<dbReference type="AlphaFoldDB" id="A0A830CRA5"/>
<evidence type="ECO:0000313" key="1">
    <source>
        <dbReference type="EMBL" id="GFQ03088.1"/>
    </source>
</evidence>
<reference evidence="1" key="1">
    <citation type="submission" date="2020-07" db="EMBL/GenBank/DDBJ databases">
        <title>Ethylene signaling mediates host invasion by parasitic plants.</title>
        <authorList>
            <person name="Yoshida S."/>
        </authorList>
    </citation>
    <scope>NUCLEOTIDE SEQUENCE</scope>
    <source>
        <strain evidence="1">Okayama</strain>
    </source>
</reference>
<gene>
    <name evidence="1" type="ORF">PHJA_002452600</name>
</gene>
<dbReference type="EMBL" id="BMAC01000800">
    <property type="protein sequence ID" value="GFQ03088.1"/>
    <property type="molecule type" value="Genomic_DNA"/>
</dbReference>
<dbReference type="Proteomes" id="UP000653305">
    <property type="component" value="Unassembled WGS sequence"/>
</dbReference>
<evidence type="ECO:0000313" key="2">
    <source>
        <dbReference type="Proteomes" id="UP000653305"/>
    </source>
</evidence>
<evidence type="ECO:0008006" key="3">
    <source>
        <dbReference type="Google" id="ProtNLM"/>
    </source>
</evidence>
<protein>
    <recommendedName>
        <fullName evidence="3">HMA domain-containing protein</fullName>
    </recommendedName>
</protein>
<keyword evidence="2" id="KW-1185">Reference proteome</keyword>
<organism evidence="1 2">
    <name type="scientific">Phtheirospermum japonicum</name>
    <dbReference type="NCBI Taxonomy" id="374723"/>
    <lineage>
        <taxon>Eukaryota</taxon>
        <taxon>Viridiplantae</taxon>
        <taxon>Streptophyta</taxon>
        <taxon>Embryophyta</taxon>
        <taxon>Tracheophyta</taxon>
        <taxon>Spermatophyta</taxon>
        <taxon>Magnoliopsida</taxon>
        <taxon>eudicotyledons</taxon>
        <taxon>Gunneridae</taxon>
        <taxon>Pentapetalae</taxon>
        <taxon>asterids</taxon>
        <taxon>lamiids</taxon>
        <taxon>Lamiales</taxon>
        <taxon>Orobanchaceae</taxon>
        <taxon>Orobanchaceae incertae sedis</taxon>
        <taxon>Phtheirospermum</taxon>
    </lineage>
</organism>
<comment type="caution">
    <text evidence="1">The sequence shown here is derived from an EMBL/GenBank/DDBJ whole genome shotgun (WGS) entry which is preliminary data.</text>
</comment>
<sequence length="75" mass="8105">MKQKVVFQVQLFCANCPTKALMIIAGQKGVESIAIEGVQRNEVVVIGEGIDAIKIARKLRGKVGCTDIISFSEVN</sequence>
<name>A0A830CRA5_9LAMI</name>
<dbReference type="OrthoDB" id="692882at2759"/>
<accession>A0A830CRA5</accession>
<dbReference type="PANTHER" id="PTHR46371">
    <property type="entry name" value="OS04G0464100 PROTEIN"/>
    <property type="match status" value="1"/>
</dbReference>
<dbReference type="Gene3D" id="3.30.70.100">
    <property type="match status" value="1"/>
</dbReference>
<proteinExistence type="predicted"/>